<comment type="caution">
    <text evidence="1">The sequence shown here is derived from an EMBL/GenBank/DDBJ whole genome shotgun (WGS) entry which is preliminary data.</text>
</comment>
<organism evidence="1 2">
    <name type="scientific">Artomyces pyxidatus</name>
    <dbReference type="NCBI Taxonomy" id="48021"/>
    <lineage>
        <taxon>Eukaryota</taxon>
        <taxon>Fungi</taxon>
        <taxon>Dikarya</taxon>
        <taxon>Basidiomycota</taxon>
        <taxon>Agaricomycotina</taxon>
        <taxon>Agaricomycetes</taxon>
        <taxon>Russulales</taxon>
        <taxon>Auriscalpiaceae</taxon>
        <taxon>Artomyces</taxon>
    </lineage>
</organism>
<reference evidence="1" key="1">
    <citation type="submission" date="2021-03" db="EMBL/GenBank/DDBJ databases">
        <authorList>
            <consortium name="DOE Joint Genome Institute"/>
            <person name="Ahrendt S."/>
            <person name="Looney B.P."/>
            <person name="Miyauchi S."/>
            <person name="Morin E."/>
            <person name="Drula E."/>
            <person name="Courty P.E."/>
            <person name="Chicoki N."/>
            <person name="Fauchery L."/>
            <person name="Kohler A."/>
            <person name="Kuo A."/>
            <person name="Labutti K."/>
            <person name="Pangilinan J."/>
            <person name="Lipzen A."/>
            <person name="Riley R."/>
            <person name="Andreopoulos W."/>
            <person name="He G."/>
            <person name="Johnson J."/>
            <person name="Barry K.W."/>
            <person name="Grigoriev I.V."/>
            <person name="Nagy L."/>
            <person name="Hibbett D."/>
            <person name="Henrissat B."/>
            <person name="Matheny P.B."/>
            <person name="Labbe J."/>
            <person name="Martin F."/>
        </authorList>
    </citation>
    <scope>NUCLEOTIDE SEQUENCE</scope>
    <source>
        <strain evidence="1">HHB10654</strain>
    </source>
</reference>
<keyword evidence="2" id="KW-1185">Reference proteome</keyword>
<dbReference type="EMBL" id="MU277202">
    <property type="protein sequence ID" value="KAI0063648.1"/>
    <property type="molecule type" value="Genomic_DNA"/>
</dbReference>
<accession>A0ACB8T528</accession>
<proteinExistence type="predicted"/>
<dbReference type="Proteomes" id="UP000814140">
    <property type="component" value="Unassembled WGS sequence"/>
</dbReference>
<gene>
    <name evidence="1" type="ORF">BV25DRAFT_1824213</name>
</gene>
<protein>
    <submittedName>
        <fullName evidence="1">Uncharacterized protein</fullName>
    </submittedName>
</protein>
<evidence type="ECO:0000313" key="1">
    <source>
        <dbReference type="EMBL" id="KAI0063648.1"/>
    </source>
</evidence>
<name>A0ACB8T528_9AGAM</name>
<sequence>MAELSAKAKATVMVTVVPLSTIEFAGLAVGEGSLGCTDNIYARTRKERTGIAFRITRRNKVTGFQILHKTRPGHDAISAHQTPTRRRNLAGHSPFRSTRSPEFSECPSHAHTLLFLFSNSAFVYRNMATVGCLRRGLACAKMMGCNVVSDVPV</sequence>
<reference evidence="1" key="2">
    <citation type="journal article" date="2022" name="New Phytol.">
        <title>Evolutionary transition to the ectomycorrhizal habit in the genomes of a hyperdiverse lineage of mushroom-forming fungi.</title>
        <authorList>
            <person name="Looney B."/>
            <person name="Miyauchi S."/>
            <person name="Morin E."/>
            <person name="Drula E."/>
            <person name="Courty P.E."/>
            <person name="Kohler A."/>
            <person name="Kuo A."/>
            <person name="LaButti K."/>
            <person name="Pangilinan J."/>
            <person name="Lipzen A."/>
            <person name="Riley R."/>
            <person name="Andreopoulos W."/>
            <person name="He G."/>
            <person name="Johnson J."/>
            <person name="Nolan M."/>
            <person name="Tritt A."/>
            <person name="Barry K.W."/>
            <person name="Grigoriev I.V."/>
            <person name="Nagy L.G."/>
            <person name="Hibbett D."/>
            <person name="Henrissat B."/>
            <person name="Matheny P.B."/>
            <person name="Labbe J."/>
            <person name="Martin F.M."/>
        </authorList>
    </citation>
    <scope>NUCLEOTIDE SEQUENCE</scope>
    <source>
        <strain evidence="1">HHB10654</strain>
    </source>
</reference>
<evidence type="ECO:0000313" key="2">
    <source>
        <dbReference type="Proteomes" id="UP000814140"/>
    </source>
</evidence>